<keyword evidence="2" id="KW-1185">Reference proteome</keyword>
<dbReference type="Proteomes" id="UP000641646">
    <property type="component" value="Unassembled WGS sequence"/>
</dbReference>
<evidence type="ECO:0000313" key="2">
    <source>
        <dbReference type="Proteomes" id="UP000641646"/>
    </source>
</evidence>
<dbReference type="AlphaFoldDB" id="A0A926VGN7"/>
<organism evidence="1 2">
    <name type="scientific">Aerosakkonema funiforme FACHB-1375</name>
    <dbReference type="NCBI Taxonomy" id="2949571"/>
    <lineage>
        <taxon>Bacteria</taxon>
        <taxon>Bacillati</taxon>
        <taxon>Cyanobacteriota</taxon>
        <taxon>Cyanophyceae</taxon>
        <taxon>Oscillatoriophycideae</taxon>
        <taxon>Aerosakkonematales</taxon>
        <taxon>Aerosakkonemataceae</taxon>
        <taxon>Aerosakkonema</taxon>
    </lineage>
</organism>
<accession>A0A926VGN7</accession>
<gene>
    <name evidence="1" type="ORF">H6G03_17275</name>
</gene>
<evidence type="ECO:0000313" key="1">
    <source>
        <dbReference type="EMBL" id="MBD2182793.1"/>
    </source>
</evidence>
<reference evidence="1" key="2">
    <citation type="submission" date="2020-08" db="EMBL/GenBank/DDBJ databases">
        <authorList>
            <person name="Chen M."/>
            <person name="Teng W."/>
            <person name="Zhao L."/>
            <person name="Hu C."/>
            <person name="Zhou Y."/>
            <person name="Han B."/>
            <person name="Song L."/>
            <person name="Shu W."/>
        </authorList>
    </citation>
    <scope>NUCLEOTIDE SEQUENCE</scope>
    <source>
        <strain evidence="1">FACHB-1375</strain>
    </source>
</reference>
<dbReference type="RefSeq" id="WP_190465857.1">
    <property type="nucleotide sequence ID" value="NZ_JACJPW010000042.1"/>
</dbReference>
<name>A0A926VGN7_9CYAN</name>
<dbReference type="EMBL" id="JACJPW010000042">
    <property type="protein sequence ID" value="MBD2182793.1"/>
    <property type="molecule type" value="Genomic_DNA"/>
</dbReference>
<proteinExistence type="predicted"/>
<protein>
    <submittedName>
        <fullName evidence="1">Uncharacterized protein</fullName>
    </submittedName>
</protein>
<sequence>MSTTILDTVVLRVMSFAHPRGIDILLETLNISSARFPAEVYNRDENSRPLEEEDEGLSELAIGLRYAQRQSQQLPLAEAQRYHIRLRNAQQLPRHFKQGSLIVETLTVEELDDREILQKKYLKCHKGEAACLVLAKRYQGQAVFLSSDDGACKVAKDLGIPYLTLEDILQAWVEQKQPTSEEFDRLVNGMKNAAYNPKAFLEELRRKLQR</sequence>
<reference evidence="1" key="1">
    <citation type="journal article" date="2015" name="ISME J.">
        <title>Draft Genome Sequence of Streptomyces incarnatus NRRL8089, which Produces the Nucleoside Antibiotic Sinefungin.</title>
        <authorList>
            <person name="Oshima K."/>
            <person name="Hattori M."/>
            <person name="Shimizu H."/>
            <person name="Fukuda K."/>
            <person name="Nemoto M."/>
            <person name="Inagaki K."/>
            <person name="Tamura T."/>
        </authorList>
    </citation>
    <scope>NUCLEOTIDE SEQUENCE</scope>
    <source>
        <strain evidence="1">FACHB-1375</strain>
    </source>
</reference>
<comment type="caution">
    <text evidence="1">The sequence shown here is derived from an EMBL/GenBank/DDBJ whole genome shotgun (WGS) entry which is preliminary data.</text>
</comment>